<feature type="transmembrane region" description="Helical" evidence="1">
    <location>
        <begin position="33"/>
        <end position="53"/>
    </location>
</feature>
<dbReference type="Pfam" id="PF05380">
    <property type="entry name" value="Peptidase_A17"/>
    <property type="match status" value="1"/>
</dbReference>
<organism evidence="2 3">
    <name type="scientific">Trichonephila clavata</name>
    <name type="common">Joro spider</name>
    <name type="synonym">Nephila clavata</name>
    <dbReference type="NCBI Taxonomy" id="2740835"/>
    <lineage>
        <taxon>Eukaryota</taxon>
        <taxon>Metazoa</taxon>
        <taxon>Ecdysozoa</taxon>
        <taxon>Arthropoda</taxon>
        <taxon>Chelicerata</taxon>
        <taxon>Arachnida</taxon>
        <taxon>Araneae</taxon>
        <taxon>Araneomorphae</taxon>
        <taxon>Entelegynae</taxon>
        <taxon>Araneoidea</taxon>
        <taxon>Nephilidae</taxon>
        <taxon>Trichonephila</taxon>
    </lineage>
</organism>
<accession>A0A8X6FG44</accession>
<gene>
    <name evidence="2" type="primary">AVEN_270609_1</name>
    <name evidence="2" type="ORF">TNCT_528821</name>
</gene>
<sequence length="78" mass="9087">MLGLNWNTVQDELSLDVTSLLRSLKNMLNTKRFVLHAAAMIFDPVGFVSPFVVRIKCLLQEIWLRGIDWDDLQVKWIN</sequence>
<dbReference type="Proteomes" id="UP000887116">
    <property type="component" value="Unassembled WGS sequence"/>
</dbReference>
<evidence type="ECO:0000256" key="1">
    <source>
        <dbReference type="SAM" id="Phobius"/>
    </source>
</evidence>
<comment type="caution">
    <text evidence="2">The sequence shown here is derived from an EMBL/GenBank/DDBJ whole genome shotgun (WGS) entry which is preliminary data.</text>
</comment>
<evidence type="ECO:0000313" key="2">
    <source>
        <dbReference type="EMBL" id="GFQ79207.1"/>
    </source>
</evidence>
<reference evidence="2" key="1">
    <citation type="submission" date="2020-07" db="EMBL/GenBank/DDBJ databases">
        <title>Multicomponent nature underlies the extraordinary mechanical properties of spider dragline silk.</title>
        <authorList>
            <person name="Kono N."/>
            <person name="Nakamura H."/>
            <person name="Mori M."/>
            <person name="Yoshida Y."/>
            <person name="Ohtoshi R."/>
            <person name="Malay A.D."/>
            <person name="Moran D.A.P."/>
            <person name="Tomita M."/>
            <person name="Numata K."/>
            <person name="Arakawa K."/>
        </authorList>
    </citation>
    <scope>NUCLEOTIDE SEQUENCE</scope>
</reference>
<protein>
    <submittedName>
        <fullName evidence="2">Integrase catalytic domain-containing protein</fullName>
    </submittedName>
</protein>
<dbReference type="EMBL" id="BMAO01002224">
    <property type="protein sequence ID" value="GFQ79207.1"/>
    <property type="molecule type" value="Genomic_DNA"/>
</dbReference>
<keyword evidence="1" id="KW-1133">Transmembrane helix</keyword>
<name>A0A8X6FG44_TRICU</name>
<dbReference type="OrthoDB" id="8065733at2759"/>
<keyword evidence="3" id="KW-1185">Reference proteome</keyword>
<keyword evidence="1" id="KW-0812">Transmembrane</keyword>
<keyword evidence="1" id="KW-0472">Membrane</keyword>
<dbReference type="AlphaFoldDB" id="A0A8X6FG44"/>
<dbReference type="InterPro" id="IPR008042">
    <property type="entry name" value="Retrotrans_Pao"/>
</dbReference>
<proteinExistence type="predicted"/>
<evidence type="ECO:0000313" key="3">
    <source>
        <dbReference type="Proteomes" id="UP000887116"/>
    </source>
</evidence>